<dbReference type="EnsemblBacteria" id="AAR36163">
    <property type="protein sequence ID" value="AAR36163"/>
    <property type="gene ID" value="GSU2769"/>
</dbReference>
<dbReference type="KEGG" id="gsu:GSU2769"/>
<dbReference type="Gene3D" id="3.60.15.10">
    <property type="entry name" value="Ribonuclease Z/Hydroxyacylglutathione hydrolase-like"/>
    <property type="match status" value="1"/>
</dbReference>
<dbReference type="SUPFAM" id="SSF56281">
    <property type="entry name" value="Metallo-hydrolase/oxidoreductase"/>
    <property type="match status" value="1"/>
</dbReference>
<dbReference type="InterPro" id="IPR036866">
    <property type="entry name" value="RibonucZ/Hydroxyglut_hydro"/>
</dbReference>
<dbReference type="Pfam" id="PF00753">
    <property type="entry name" value="Lactamase_B"/>
    <property type="match status" value="1"/>
</dbReference>
<organism evidence="2 3">
    <name type="scientific">Geobacter sulfurreducens (strain ATCC 51573 / DSM 12127 / PCA)</name>
    <dbReference type="NCBI Taxonomy" id="243231"/>
    <lineage>
        <taxon>Bacteria</taxon>
        <taxon>Pseudomonadati</taxon>
        <taxon>Thermodesulfobacteriota</taxon>
        <taxon>Desulfuromonadia</taxon>
        <taxon>Geobacterales</taxon>
        <taxon>Geobacteraceae</taxon>
        <taxon>Geobacter</taxon>
    </lineage>
</organism>
<keyword evidence="3" id="KW-1185">Reference proteome</keyword>
<gene>
    <name evidence="2" type="ordered locus">GSU2769</name>
</gene>
<dbReference type="EMBL" id="AE017180">
    <property type="protein sequence ID" value="AAR36163.1"/>
    <property type="molecule type" value="Genomic_DNA"/>
</dbReference>
<proteinExistence type="predicted"/>
<evidence type="ECO:0000313" key="3">
    <source>
        <dbReference type="Proteomes" id="UP000000577"/>
    </source>
</evidence>
<accession>Q749H4</accession>
<dbReference type="GO" id="GO:0016787">
    <property type="term" value="F:hydrolase activity"/>
    <property type="evidence" value="ECO:0007669"/>
    <property type="project" value="UniProtKB-KW"/>
</dbReference>
<dbReference type="HOGENOM" id="CLU_030571_5_1_7"/>
<feature type="domain" description="Metallo-beta-lactamase" evidence="1">
    <location>
        <begin position="26"/>
        <end position="208"/>
    </location>
</feature>
<dbReference type="InterPro" id="IPR050855">
    <property type="entry name" value="NDM-1-like"/>
</dbReference>
<reference evidence="2 3" key="2">
    <citation type="journal article" date="2012" name="BMC Genomics">
        <title>Comparative genomic analysis of Geobacter sulfurreducens KN400, a strain with enhanced capacity for extracellular electron transfer and electricity production.</title>
        <authorList>
            <person name="Butler J.E."/>
            <person name="Young N.D."/>
            <person name="Aklujkar M."/>
            <person name="Lovley D.R."/>
        </authorList>
    </citation>
    <scope>NUCLEOTIDE SEQUENCE [LARGE SCALE GENOMIC DNA]</scope>
    <source>
        <strain evidence="3">ATCC 51573 / DSM 12127 / PCA</strain>
    </source>
</reference>
<dbReference type="SMART" id="SM00849">
    <property type="entry name" value="Lactamase_B"/>
    <property type="match status" value="1"/>
</dbReference>
<protein>
    <submittedName>
        <fullName evidence="2">Metal-dependent hydrolase, beta-lactamase superfamily</fullName>
    </submittedName>
</protein>
<dbReference type="RefSeq" id="WP_010943396.1">
    <property type="nucleotide sequence ID" value="NC_002939.5"/>
</dbReference>
<dbReference type="STRING" id="243231.GSU2769"/>
<dbReference type="PANTHER" id="PTHR42951:SF17">
    <property type="entry name" value="METALLO-BETA-LACTAMASE DOMAIN-CONTAINING PROTEIN"/>
    <property type="match status" value="1"/>
</dbReference>
<dbReference type="PANTHER" id="PTHR42951">
    <property type="entry name" value="METALLO-BETA-LACTAMASE DOMAIN-CONTAINING"/>
    <property type="match status" value="1"/>
</dbReference>
<name>Q749H4_GEOSL</name>
<evidence type="ECO:0000313" key="2">
    <source>
        <dbReference type="EMBL" id="AAR36163.1"/>
    </source>
</evidence>
<dbReference type="eggNOG" id="COG0491">
    <property type="taxonomic scope" value="Bacteria"/>
</dbReference>
<dbReference type="SMR" id="Q749H4"/>
<keyword evidence="2" id="KW-0378">Hydrolase</keyword>
<dbReference type="CDD" id="cd07721">
    <property type="entry name" value="yflN-like_MBL-fold"/>
    <property type="match status" value="1"/>
</dbReference>
<evidence type="ECO:0000259" key="1">
    <source>
        <dbReference type="SMART" id="SM00849"/>
    </source>
</evidence>
<dbReference type="InParanoid" id="Q749H4"/>
<dbReference type="AlphaFoldDB" id="Q749H4"/>
<dbReference type="OrthoDB" id="9802248at2"/>
<sequence>MQITPRIHAINIPFTVPTPSGTINRSVNVFLYCGAKITLIDSGVAGSEQHISQYLEQRGLQLQQIEHLILTHSHPDHIGAAMEIQRATGCRVSAHTAERSWIEDINLQEKERPVPGFQTLVGGSVSVDNLLYDGETILIDQGISLKVIHTPGHSAGSISLWCPSEKVLFTGDAVLVPGDMPIFDNYQLAVDSLVKLEAIELEWLLSAWDEPKQATEAKILFRESIDWLKKINAAVHNAASILGTENHMEICRNVVAELGLPQFAVNPLVSRSLMSCLAIHTNNKGRGITPRPGAV</sequence>
<dbReference type="Proteomes" id="UP000000577">
    <property type="component" value="Chromosome"/>
</dbReference>
<reference evidence="2 3" key="1">
    <citation type="journal article" date="2003" name="Science">
        <title>Genome of Geobacter sulfurreducens: metal reduction in subsurface environments.</title>
        <authorList>
            <person name="Methe B.A."/>
            <person name="Nelson K.E."/>
            <person name="Eisen J.A."/>
            <person name="Paulsen I.T."/>
            <person name="Nelson W."/>
            <person name="Heidelberg J.F."/>
            <person name="Wu D."/>
            <person name="Wu M."/>
            <person name="Ward N."/>
            <person name="Beanan M.J."/>
            <person name="Dodson R.J."/>
            <person name="Madupu R."/>
            <person name="Brinkac L.M."/>
            <person name="Daugherty S.C."/>
            <person name="DeBoy R.T."/>
            <person name="Durkin A.S."/>
            <person name="Gwinn M."/>
            <person name="Kolonay J.F."/>
            <person name="Sullivan S.A."/>
            <person name="Haft D.H."/>
            <person name="Selengut J."/>
            <person name="Davidsen T.M."/>
            <person name="Zafar N."/>
            <person name="White O."/>
            <person name="Tran B."/>
            <person name="Romero C."/>
            <person name="Forberger H.A."/>
            <person name="Weidman J."/>
            <person name="Khouri H."/>
            <person name="Feldblyum T.V."/>
            <person name="Utterback T.R."/>
            <person name="Van Aken S.E."/>
            <person name="Lovley D.R."/>
            <person name="Fraser C.M."/>
        </authorList>
    </citation>
    <scope>NUCLEOTIDE SEQUENCE [LARGE SCALE GENOMIC DNA]</scope>
    <source>
        <strain evidence="3">ATCC 51573 / DSM 12127 / PCA</strain>
    </source>
</reference>
<dbReference type="InterPro" id="IPR001279">
    <property type="entry name" value="Metallo-B-lactamas"/>
</dbReference>